<evidence type="ECO:0000259" key="2">
    <source>
        <dbReference type="PROSITE" id="PS51186"/>
    </source>
</evidence>
<sequence length="268" mass="28954">MESRGPHCAEAPEQQVASCASSGPTSEGAGKFCFPIRDLENDRVKLTPFIPSVHAPAYWEGTRTHPEIYTFLPLGPFSTYDALVAHISPRWSPGRAEQIVFAILAKSQTPSASNTDTATVTETPYTFAGICGYINTVAAHLTTEIGALVSLPAFQGTGVMSAAVALLMQYALLLPSEGGLGLRRVQYQTDANNDRSIALARKFGFQQEGILRWHRVMPGEKSGLSPREGDGKPGTKGRHTAILAVCWDDWEQGVKEKISRPGHVLYAA</sequence>
<evidence type="ECO:0000256" key="1">
    <source>
        <dbReference type="SAM" id="MobiDB-lite"/>
    </source>
</evidence>
<accession>A0A371CK54</accession>
<dbReference type="OrthoDB" id="41238at2759"/>
<evidence type="ECO:0000313" key="4">
    <source>
        <dbReference type="Proteomes" id="UP000256964"/>
    </source>
</evidence>
<name>A0A371CK54_9APHY</name>
<dbReference type="InterPro" id="IPR016181">
    <property type="entry name" value="Acyl_CoA_acyltransferase"/>
</dbReference>
<organism evidence="3 4">
    <name type="scientific">Lentinus brumalis</name>
    <dbReference type="NCBI Taxonomy" id="2498619"/>
    <lineage>
        <taxon>Eukaryota</taxon>
        <taxon>Fungi</taxon>
        <taxon>Dikarya</taxon>
        <taxon>Basidiomycota</taxon>
        <taxon>Agaricomycotina</taxon>
        <taxon>Agaricomycetes</taxon>
        <taxon>Polyporales</taxon>
        <taxon>Polyporaceae</taxon>
        <taxon>Lentinus</taxon>
    </lineage>
</organism>
<dbReference type="Gene3D" id="3.40.630.30">
    <property type="match status" value="1"/>
</dbReference>
<dbReference type="InterPro" id="IPR000182">
    <property type="entry name" value="GNAT_dom"/>
</dbReference>
<reference evidence="3 4" key="1">
    <citation type="journal article" date="2018" name="Biotechnol. Biofuels">
        <title>Integrative visual omics of the white-rot fungus Polyporus brumalis exposes the biotechnological potential of its oxidative enzymes for delignifying raw plant biomass.</title>
        <authorList>
            <person name="Miyauchi S."/>
            <person name="Rancon A."/>
            <person name="Drula E."/>
            <person name="Hage H."/>
            <person name="Chaduli D."/>
            <person name="Favel A."/>
            <person name="Grisel S."/>
            <person name="Henrissat B."/>
            <person name="Herpoel-Gimbert I."/>
            <person name="Ruiz-Duenas F.J."/>
            <person name="Chevret D."/>
            <person name="Hainaut M."/>
            <person name="Lin J."/>
            <person name="Wang M."/>
            <person name="Pangilinan J."/>
            <person name="Lipzen A."/>
            <person name="Lesage-Meessen L."/>
            <person name="Navarro D."/>
            <person name="Riley R."/>
            <person name="Grigoriev I.V."/>
            <person name="Zhou S."/>
            <person name="Raouche S."/>
            <person name="Rosso M.N."/>
        </authorList>
    </citation>
    <scope>NUCLEOTIDE SEQUENCE [LARGE SCALE GENOMIC DNA]</scope>
    <source>
        <strain evidence="3 4">BRFM 1820</strain>
    </source>
</reference>
<protein>
    <submittedName>
        <fullName evidence="3">Acyl-CoA N-acyltransferase</fullName>
    </submittedName>
</protein>
<dbReference type="EMBL" id="KZ857543">
    <property type="protein sequence ID" value="RDX40664.1"/>
    <property type="molecule type" value="Genomic_DNA"/>
</dbReference>
<feature type="domain" description="N-acetyltransferase" evidence="2">
    <location>
        <begin position="69"/>
        <end position="222"/>
    </location>
</feature>
<dbReference type="PANTHER" id="PTHR43441:SF5">
    <property type="entry name" value="FAMILY ACETYLTRANSFERASE, PUTATIVE-RELATED"/>
    <property type="match status" value="1"/>
</dbReference>
<proteinExistence type="predicted"/>
<dbReference type="AlphaFoldDB" id="A0A371CK54"/>
<dbReference type="SUPFAM" id="SSF55729">
    <property type="entry name" value="Acyl-CoA N-acyltransferases (Nat)"/>
    <property type="match status" value="1"/>
</dbReference>
<dbReference type="Proteomes" id="UP000256964">
    <property type="component" value="Unassembled WGS sequence"/>
</dbReference>
<dbReference type="InterPro" id="IPR051908">
    <property type="entry name" value="Ribosomal_N-acetyltransferase"/>
</dbReference>
<dbReference type="GO" id="GO:1990189">
    <property type="term" value="F:protein N-terminal-serine acetyltransferase activity"/>
    <property type="evidence" value="ECO:0007669"/>
    <property type="project" value="TreeGrafter"/>
</dbReference>
<dbReference type="Pfam" id="PF13302">
    <property type="entry name" value="Acetyltransf_3"/>
    <property type="match status" value="1"/>
</dbReference>
<feature type="region of interest" description="Disordered" evidence="1">
    <location>
        <begin position="1"/>
        <end position="27"/>
    </location>
</feature>
<evidence type="ECO:0000313" key="3">
    <source>
        <dbReference type="EMBL" id="RDX40664.1"/>
    </source>
</evidence>
<gene>
    <name evidence="3" type="ORF">OH76DRAFT_1412839</name>
</gene>
<keyword evidence="4" id="KW-1185">Reference proteome</keyword>
<dbReference type="PROSITE" id="PS51186">
    <property type="entry name" value="GNAT"/>
    <property type="match status" value="1"/>
</dbReference>
<feature type="compositionally biased region" description="Polar residues" evidence="1">
    <location>
        <begin position="15"/>
        <end position="25"/>
    </location>
</feature>
<dbReference type="PANTHER" id="PTHR43441">
    <property type="entry name" value="RIBOSOMAL-PROTEIN-SERINE ACETYLTRANSFERASE"/>
    <property type="match status" value="1"/>
</dbReference>
<dbReference type="GO" id="GO:0008999">
    <property type="term" value="F:protein-N-terminal-alanine acetyltransferase activity"/>
    <property type="evidence" value="ECO:0007669"/>
    <property type="project" value="TreeGrafter"/>
</dbReference>